<dbReference type="InterPro" id="IPR040521">
    <property type="entry name" value="KDZ"/>
</dbReference>
<proteinExistence type="predicted"/>
<reference evidence="2" key="1">
    <citation type="journal article" date="2012" name="Science">
        <title>The Paleozoic origin of enzymatic lignin decomposition reconstructed from 31 fungal genomes.</title>
        <authorList>
            <person name="Floudas D."/>
            <person name="Binder M."/>
            <person name="Riley R."/>
            <person name="Barry K."/>
            <person name="Blanchette R.A."/>
            <person name="Henrissat B."/>
            <person name="Martinez A.T."/>
            <person name="Otillar R."/>
            <person name="Spatafora J.W."/>
            <person name="Yadav J.S."/>
            <person name="Aerts A."/>
            <person name="Benoit I."/>
            <person name="Boyd A."/>
            <person name="Carlson A."/>
            <person name="Copeland A."/>
            <person name="Coutinho P.M."/>
            <person name="de Vries R.P."/>
            <person name="Ferreira P."/>
            <person name="Findley K."/>
            <person name="Foster B."/>
            <person name="Gaskell J."/>
            <person name="Glotzer D."/>
            <person name="Gorecki P."/>
            <person name="Heitman J."/>
            <person name="Hesse C."/>
            <person name="Hori C."/>
            <person name="Igarashi K."/>
            <person name="Jurgens J.A."/>
            <person name="Kallen N."/>
            <person name="Kersten P."/>
            <person name="Kohler A."/>
            <person name="Kuees U."/>
            <person name="Kumar T.K.A."/>
            <person name="Kuo A."/>
            <person name="LaButti K."/>
            <person name="Larrondo L.F."/>
            <person name="Lindquist E."/>
            <person name="Ling A."/>
            <person name="Lombard V."/>
            <person name="Lucas S."/>
            <person name="Lundell T."/>
            <person name="Martin R."/>
            <person name="McLaughlin D.J."/>
            <person name="Morgenstern I."/>
            <person name="Morin E."/>
            <person name="Murat C."/>
            <person name="Nagy L.G."/>
            <person name="Nolan M."/>
            <person name="Ohm R.A."/>
            <person name="Patyshakuliyeva A."/>
            <person name="Rokas A."/>
            <person name="Ruiz-Duenas F.J."/>
            <person name="Sabat G."/>
            <person name="Salamov A."/>
            <person name="Samejima M."/>
            <person name="Schmutz J."/>
            <person name="Slot J.C."/>
            <person name="St John F."/>
            <person name="Stenlid J."/>
            <person name="Sun H."/>
            <person name="Sun S."/>
            <person name="Syed K."/>
            <person name="Tsang A."/>
            <person name="Wiebenga A."/>
            <person name="Young D."/>
            <person name="Pisabarro A."/>
            <person name="Eastwood D.C."/>
            <person name="Martin F."/>
            <person name="Cullen D."/>
            <person name="Grigoriev I.V."/>
            <person name="Hibbett D.S."/>
        </authorList>
    </citation>
    <scope>NUCLEOTIDE SEQUENCE [LARGE SCALE GENOMIC DNA]</scope>
    <source>
        <strain evidence="2">RWD-64-598 SS2</strain>
    </source>
</reference>
<dbReference type="PANTHER" id="PTHR33096">
    <property type="entry name" value="CXC2 DOMAIN-CONTAINING PROTEIN"/>
    <property type="match status" value="1"/>
</dbReference>
<dbReference type="AlphaFoldDB" id="R7SF86"/>
<evidence type="ECO:0000313" key="1">
    <source>
        <dbReference type="EMBL" id="EIW74540.1"/>
    </source>
</evidence>
<dbReference type="KEGG" id="cput:CONPUDRAFT_67056"/>
<dbReference type="OrthoDB" id="2677867at2759"/>
<gene>
    <name evidence="1" type="ORF">CONPUDRAFT_67056</name>
</gene>
<dbReference type="eggNOG" id="ENOG502SKEZ">
    <property type="taxonomic scope" value="Eukaryota"/>
</dbReference>
<dbReference type="Proteomes" id="UP000053558">
    <property type="component" value="Unassembled WGS sequence"/>
</dbReference>
<name>R7SF86_CONPW</name>
<dbReference type="OMA" id="ETNEWIS"/>
<organism evidence="1 2">
    <name type="scientific">Coniophora puteana (strain RWD-64-598)</name>
    <name type="common">Brown rot fungus</name>
    <dbReference type="NCBI Taxonomy" id="741705"/>
    <lineage>
        <taxon>Eukaryota</taxon>
        <taxon>Fungi</taxon>
        <taxon>Dikarya</taxon>
        <taxon>Basidiomycota</taxon>
        <taxon>Agaricomycotina</taxon>
        <taxon>Agaricomycetes</taxon>
        <taxon>Agaricomycetidae</taxon>
        <taxon>Boletales</taxon>
        <taxon>Coniophorineae</taxon>
        <taxon>Coniophoraceae</taxon>
        <taxon>Coniophora</taxon>
    </lineage>
</organism>
<feature type="non-terminal residue" evidence="1">
    <location>
        <position position="1"/>
    </location>
</feature>
<dbReference type="Pfam" id="PF18758">
    <property type="entry name" value="KDZ"/>
    <property type="match status" value="1"/>
</dbReference>
<accession>R7SF86</accession>
<protein>
    <submittedName>
        <fullName evidence="1">Uncharacterized protein</fullName>
    </submittedName>
</protein>
<dbReference type="PANTHER" id="PTHR33096:SF1">
    <property type="entry name" value="CXC1-LIKE CYSTEINE CLUSTER ASSOCIATED WITH KDZ TRANSPOSASES DOMAIN-CONTAINING PROTEIN"/>
    <property type="match status" value="1"/>
</dbReference>
<dbReference type="GeneID" id="19208543"/>
<evidence type="ECO:0000313" key="2">
    <source>
        <dbReference type="Proteomes" id="UP000053558"/>
    </source>
</evidence>
<dbReference type="RefSeq" id="XP_007775110.1">
    <property type="nucleotide sequence ID" value="XM_007776920.1"/>
</dbReference>
<sequence>FKYPLATVSKALDVLGDRLIFGYDVGCNLGGTITRSSLASRFAASKSCVCVDAFHGYTHNYACQDKNHPSVLEGTGLESFGVLERIFSQSNHLTPVIRYATAFNRRLYINLYFTQWDEDRYLNLGPSLYRSYVHTVKALDSDSAALSQAKVSLGITDDDLKTWTLEQSEYLRSVGQESEYDIHCVTYVELLQELRTAWEQSGRHKDAYMNSIPDNYTVPSSVTFATTSAPINDRDAAASQTLTLESAMRHAKERYNNLLSDVLALEEKMGISRRWQPSDEEYIRTVQYVSKRKYHRALNHLQRLVVLRLLELHKLNLGRAGGFLF</sequence>
<dbReference type="EMBL" id="JH711591">
    <property type="protein sequence ID" value="EIW74540.1"/>
    <property type="molecule type" value="Genomic_DNA"/>
</dbReference>
<keyword evidence="2" id="KW-1185">Reference proteome</keyword>